<reference evidence="2" key="1">
    <citation type="submission" date="2012-11" db="EMBL/GenBank/DDBJ databases">
        <authorList>
            <person name="Lucero-Rivera Y.E."/>
            <person name="Tovar-Ramirez D."/>
        </authorList>
    </citation>
    <scope>NUCLEOTIDE SEQUENCE [LARGE SCALE GENOMIC DNA]</scope>
    <source>
        <strain evidence="2">Araruama</strain>
    </source>
</reference>
<accession>A0A1V1PGV0</accession>
<dbReference type="EMBL" id="ATBP01000028">
    <property type="protein sequence ID" value="ETR73973.1"/>
    <property type="molecule type" value="Genomic_DNA"/>
</dbReference>
<organism evidence="1 2">
    <name type="scientific">Candidatus Magnetoglobus multicellularis str. Araruama</name>
    <dbReference type="NCBI Taxonomy" id="890399"/>
    <lineage>
        <taxon>Bacteria</taxon>
        <taxon>Pseudomonadati</taxon>
        <taxon>Thermodesulfobacteriota</taxon>
        <taxon>Desulfobacteria</taxon>
        <taxon>Desulfobacterales</taxon>
        <taxon>Desulfobacteraceae</taxon>
        <taxon>Candidatus Magnetoglobus</taxon>
    </lineage>
</organism>
<dbReference type="AlphaFoldDB" id="A0A1V1PGV0"/>
<evidence type="ECO:0008006" key="3">
    <source>
        <dbReference type="Google" id="ProtNLM"/>
    </source>
</evidence>
<evidence type="ECO:0000313" key="2">
    <source>
        <dbReference type="Proteomes" id="UP000189670"/>
    </source>
</evidence>
<comment type="caution">
    <text evidence="1">The sequence shown here is derived from an EMBL/GenBank/DDBJ whole genome shotgun (WGS) entry which is preliminary data.</text>
</comment>
<name>A0A1V1PGV0_9BACT</name>
<protein>
    <recommendedName>
        <fullName evidence="3">Baseplate protein J-like domain-containing protein</fullName>
    </recommendedName>
</protein>
<dbReference type="Proteomes" id="UP000189670">
    <property type="component" value="Unassembled WGS sequence"/>
</dbReference>
<gene>
    <name evidence="1" type="ORF">OMM_00552</name>
</gene>
<proteinExistence type="predicted"/>
<sequence length="292" mass="32961">MLTAQGYEYTRLSTIINRINQAFINIFGENINIDPDQPLGQIIAIFADELSGIHDIMSELYHSFVLSAARGVHLDNLVAFNGITRKPGETDEQLRTRNEKSIFAYGQYYSESLKGQLLNLDNVTKAVVYDNKTDKIDSYGIPPHQFSVIVEGGQEDDIARVILLNNTIGIMSYGNILKTINDSEGVPQKVYFSRPVHKNIYIKVVVDIDSSIYKGDEDFKTSIETYCKKEFDVGCMVKLNKIYCCVNAISGVEDIEDIFIDISLNPDKNENIVMAYNEIGFYSIEQIEVLHV</sequence>
<evidence type="ECO:0000313" key="1">
    <source>
        <dbReference type="EMBL" id="ETR73973.1"/>
    </source>
</evidence>